<dbReference type="EMBL" id="CP038228">
    <property type="protein sequence ID" value="QDI03171.1"/>
    <property type="molecule type" value="Genomic_DNA"/>
</dbReference>
<evidence type="ECO:0000313" key="1">
    <source>
        <dbReference type="EMBL" id="QDI03171.1"/>
    </source>
</evidence>
<evidence type="ECO:0000313" key="2">
    <source>
        <dbReference type="Proteomes" id="UP000319349"/>
    </source>
</evidence>
<protein>
    <submittedName>
        <fullName evidence="1">Uncharacterized protein</fullName>
    </submittedName>
</protein>
<keyword evidence="2" id="KW-1185">Reference proteome</keyword>
<dbReference type="RefSeq" id="WP_142741991.1">
    <property type="nucleotide sequence ID" value="NZ_CP038228.1"/>
</dbReference>
<name>A0A514EAV4_9XANT</name>
<accession>A0A514EAV4</accession>
<dbReference type="Proteomes" id="UP000319349">
    <property type="component" value="Chromosome"/>
</dbReference>
<sequence>MLVAIDMLHDTRACVMLDRERELDYWKAHFTQASFHQPGHAFTDYEPALKLAYDAYLKYHGQRFEDVVPLLRDVFLRDHPRSRLDWLQVRSVVQAAWQRMQPQNQNQNQNQT</sequence>
<reference evidence="1 2" key="1">
    <citation type="submission" date="2019-03" db="EMBL/GenBank/DDBJ databases">
        <title>Tal1 in Xanthomonas translucens pv. cerealis Contributes to Virulence in Bacterial Leaf Streak of Wheat.</title>
        <authorList>
            <person name="Shah S.M.A."/>
            <person name="Haq F."/>
            <person name="Ma W."/>
            <person name="Xu X."/>
            <person name="Wang S."/>
            <person name="Xu Z."/>
            <person name="Zou L."/>
            <person name="Zhu B."/>
            <person name="Chen G."/>
        </authorList>
    </citation>
    <scope>NUCLEOTIDE SEQUENCE [LARGE SCALE GENOMIC DNA]</scope>
    <source>
        <strain evidence="1 2">01</strain>
    </source>
</reference>
<organism evidence="1 2">
    <name type="scientific">Xanthomonas cerealis pv. cerealis</name>
    <dbReference type="NCBI Taxonomy" id="152263"/>
    <lineage>
        <taxon>Bacteria</taxon>
        <taxon>Pseudomonadati</taxon>
        <taxon>Pseudomonadota</taxon>
        <taxon>Gammaproteobacteria</taxon>
        <taxon>Lysobacterales</taxon>
        <taxon>Lysobacteraceae</taxon>
        <taxon>Xanthomonas</taxon>
        <taxon>Xanthomonas translucens group</taxon>
        <taxon>Xanthomonas cerealis</taxon>
    </lineage>
</organism>
<gene>
    <name evidence="1" type="ORF">E4A48_05205</name>
</gene>
<dbReference type="AlphaFoldDB" id="A0A514EAV4"/>
<proteinExistence type="predicted"/>